<organism evidence="2 3">
    <name type="scientific">Thiosulfatimonas sediminis</name>
    <dbReference type="NCBI Taxonomy" id="2675054"/>
    <lineage>
        <taxon>Bacteria</taxon>
        <taxon>Pseudomonadati</taxon>
        <taxon>Pseudomonadota</taxon>
        <taxon>Gammaproteobacteria</taxon>
        <taxon>Thiotrichales</taxon>
        <taxon>Piscirickettsiaceae</taxon>
        <taxon>Thiosulfatimonas</taxon>
    </lineage>
</organism>
<proteinExistence type="predicted"/>
<keyword evidence="3" id="KW-1185">Reference proteome</keyword>
<dbReference type="RefSeq" id="WP_173272769.1">
    <property type="nucleotide sequence ID" value="NZ_AP021889.1"/>
</dbReference>
<evidence type="ECO:0000313" key="3">
    <source>
        <dbReference type="Proteomes" id="UP000501726"/>
    </source>
</evidence>
<name>A0A6F8PVX4_9GAMM</name>
<protein>
    <submittedName>
        <fullName evidence="2">Uncharacterized protein</fullName>
    </submittedName>
</protein>
<feature type="transmembrane region" description="Helical" evidence="1">
    <location>
        <begin position="69"/>
        <end position="87"/>
    </location>
</feature>
<dbReference type="AlphaFoldDB" id="A0A6F8PVX4"/>
<feature type="transmembrane region" description="Helical" evidence="1">
    <location>
        <begin position="93"/>
        <end position="114"/>
    </location>
</feature>
<accession>A0A6F8PVX4</accession>
<gene>
    <name evidence="2" type="ORF">THMIRHAS_16660</name>
</gene>
<evidence type="ECO:0000256" key="1">
    <source>
        <dbReference type="SAM" id="Phobius"/>
    </source>
</evidence>
<keyword evidence="1" id="KW-1133">Transmembrane helix</keyword>
<feature type="transmembrane region" description="Helical" evidence="1">
    <location>
        <begin position="39"/>
        <end position="57"/>
    </location>
</feature>
<sequence>MFTFITRIIFSLAAAVLLALSAGYVLNTSTPYGMERDPDVFYAVFFGLAVVGFILVASSRRLWCGWKRVFFYLALILVSNPILLYVYGGNSIVFASSIIVGGVGVVSFFISALIHCSKRERYKY</sequence>
<keyword evidence="1" id="KW-0472">Membrane</keyword>
<dbReference type="KEGG" id="tse:THMIRHAS_16660"/>
<keyword evidence="1" id="KW-0812">Transmembrane</keyword>
<evidence type="ECO:0000313" key="2">
    <source>
        <dbReference type="EMBL" id="BBP46293.1"/>
    </source>
</evidence>
<dbReference type="EMBL" id="AP021889">
    <property type="protein sequence ID" value="BBP46293.1"/>
    <property type="molecule type" value="Genomic_DNA"/>
</dbReference>
<dbReference type="Proteomes" id="UP000501726">
    <property type="component" value="Chromosome"/>
</dbReference>
<reference evidence="3" key="1">
    <citation type="submission" date="2019-11" db="EMBL/GenBank/DDBJ databases">
        <title>Isolation and characterization of two novel species in the genus Thiomicrorhabdus.</title>
        <authorList>
            <person name="Mochizuki J."/>
            <person name="Kojima H."/>
            <person name="Fukui M."/>
        </authorList>
    </citation>
    <scope>NUCLEOTIDE SEQUENCE [LARGE SCALE GENOMIC DNA]</scope>
    <source>
        <strain evidence="3">aks77</strain>
    </source>
</reference>